<organism evidence="1 2">
    <name type="scientific">[Eubacterium] siraeum DSM 15702</name>
    <dbReference type="NCBI Taxonomy" id="428128"/>
    <lineage>
        <taxon>Bacteria</taxon>
        <taxon>Bacillati</taxon>
        <taxon>Bacillota</taxon>
        <taxon>Clostridia</taxon>
        <taxon>Eubacteriales</taxon>
        <taxon>Oscillospiraceae</taxon>
        <taxon>Oscillospiraceae incertae sedis</taxon>
    </lineage>
</organism>
<reference evidence="1" key="2">
    <citation type="submission" date="2014-06" db="EMBL/GenBank/DDBJ databases">
        <title>Draft genome sequence of Eubacterium siraeum (DSM 15702).</title>
        <authorList>
            <person name="Sudarsanam P."/>
            <person name="Ley R."/>
            <person name="Guruge J."/>
            <person name="Turnbaugh P.J."/>
            <person name="Mahowald M."/>
            <person name="Liep D."/>
            <person name="Gordon J."/>
        </authorList>
    </citation>
    <scope>NUCLEOTIDE SEQUENCE</scope>
    <source>
        <strain evidence="1">DSM 15702</strain>
    </source>
</reference>
<evidence type="ECO:0000313" key="2">
    <source>
        <dbReference type="Proteomes" id="UP000005326"/>
    </source>
</evidence>
<comment type="caution">
    <text evidence="1">The sequence shown here is derived from an EMBL/GenBank/DDBJ whole genome shotgun (WGS) entry which is preliminary data.</text>
</comment>
<evidence type="ECO:0000313" key="1">
    <source>
        <dbReference type="EMBL" id="EDS01965.1"/>
    </source>
</evidence>
<keyword evidence="2" id="KW-1185">Reference proteome</keyword>
<dbReference type="EMBL" id="ABCA03000023">
    <property type="protein sequence ID" value="EDS01965.1"/>
    <property type="molecule type" value="Genomic_DNA"/>
</dbReference>
<accession>B0MK33</accession>
<protein>
    <submittedName>
        <fullName evidence="1">Uncharacterized protein</fullName>
    </submittedName>
</protein>
<reference evidence="1" key="1">
    <citation type="submission" date="2007-10" db="EMBL/GenBank/DDBJ databases">
        <authorList>
            <person name="Fulton L."/>
            <person name="Clifton S."/>
            <person name="Fulton B."/>
            <person name="Xu J."/>
            <person name="Minx P."/>
            <person name="Pepin K.H."/>
            <person name="Johnson M."/>
            <person name="Thiruvilangam P."/>
            <person name="Bhonagiri V."/>
            <person name="Nash W.E."/>
            <person name="Mardis E.R."/>
            <person name="Wilson R.K."/>
        </authorList>
    </citation>
    <scope>NUCLEOTIDE SEQUENCE [LARGE SCALE GENOMIC DNA]</scope>
    <source>
        <strain evidence="1">DSM 15702</strain>
    </source>
</reference>
<gene>
    <name evidence="1" type="ORF">EUBSIR_00165</name>
</gene>
<proteinExistence type="predicted"/>
<name>B0MK33_9FIRM</name>
<sequence length="320" mass="36396">MKNKLLLIIGCAVIALSAIFLILYLENSGLFAKPYNPPGALTTEIKLSDLGSASELNGNIAVVSVFADDKQGKWSDSKEDAEKISNIFGYTKLATDWLTEKAKGYGISLNFVTAGNNDSDLCYRASFDEVCIDIEKSKKKSIPLQWEYINNNIDSEKLKEQYNCEQVIYLCFFNPEEESSSTAYTVSFYNKVLEYPYEVCMIPYIYSATQISPAVIAHEMLHLFGAPDLYGCDLYDMNYGTTDDYVAYCEKNHKNEIMYTTFARDENGNKYKVFDSITNDLTDITAYYVGWTDNVPPEVEKFGLVHSQHEYYKQNKRHNS</sequence>
<dbReference type="Proteomes" id="UP000005326">
    <property type="component" value="Unassembled WGS sequence"/>
</dbReference>
<dbReference type="AlphaFoldDB" id="B0MK33"/>